<reference evidence="1 2" key="2">
    <citation type="journal article" date="2016" name="ISME J.">
        <title>Physiological and genomic characterization of two novel marine thaumarchaeal strains indicates niche differentiation.</title>
        <authorList>
            <person name="Bayer B."/>
            <person name="Vojvoda J."/>
            <person name="Offre P."/>
            <person name="Alves R.J."/>
            <person name="Elisabeth N.H."/>
            <person name="Garcia J.A."/>
            <person name="Volland J.M."/>
            <person name="Srivastava A."/>
            <person name="Schleper C."/>
            <person name="Herndl G.J."/>
        </authorList>
    </citation>
    <scope>NUCLEOTIDE SEQUENCE [LARGE SCALE GENOMIC DNA]</scope>
    <source>
        <strain evidence="1 2">D3C</strain>
    </source>
</reference>
<sequence>MKFSLDFYNFIFKISSQIRFIGIYHHDHLDGQMKWGLESYMTKEETKKSLQNALRRWNERKELSSKLGSPVYTMTVYKLVKRATIELSDKTLILISTDIDADIEQIVKKLLGNKEKILEKLEIR</sequence>
<gene>
    <name evidence="1" type="ORF">NPIRD3C_1339</name>
</gene>
<dbReference type="KEGG" id="nid:NPIRD3C_1339"/>
<reference evidence="1 2" key="3">
    <citation type="journal article" date="2019" name="Int. J. Syst. Evol. Microbiol.">
        <title>Nitrosopumilus adriaticus sp. nov. and Nitrosopumilus piranensis sp. nov., two ammonia-oxidizing archaea from the Adriatic Sea and members of the class Nitrososphaeria.</title>
        <authorList>
            <person name="Bayer B."/>
            <person name="Vojvoda J."/>
            <person name="Reinthaler T."/>
            <person name="Reyes C."/>
            <person name="Pinto M."/>
            <person name="Herndl G.J."/>
        </authorList>
    </citation>
    <scope>NUCLEOTIDE SEQUENCE [LARGE SCALE GENOMIC DNA]</scope>
    <source>
        <strain evidence="1 2">D3C</strain>
    </source>
</reference>
<accession>A0A0C5BWB1</accession>
<evidence type="ECO:0000313" key="2">
    <source>
        <dbReference type="Proteomes" id="UP000032027"/>
    </source>
</evidence>
<dbReference type="EMBL" id="CP010868">
    <property type="protein sequence ID" value="AJM92551.1"/>
    <property type="molecule type" value="Genomic_DNA"/>
</dbReference>
<name>A0A0C5BWB1_9ARCH</name>
<proteinExistence type="predicted"/>
<evidence type="ECO:0000313" key="1">
    <source>
        <dbReference type="EMBL" id="AJM92551.1"/>
    </source>
</evidence>
<organism evidence="1 2">
    <name type="scientific">Nitrosopumilus piranensis</name>
    <dbReference type="NCBI Taxonomy" id="1582439"/>
    <lineage>
        <taxon>Archaea</taxon>
        <taxon>Nitrososphaerota</taxon>
        <taxon>Nitrososphaeria</taxon>
        <taxon>Nitrosopumilales</taxon>
        <taxon>Nitrosopumilaceae</taxon>
        <taxon>Nitrosopumilus</taxon>
    </lineage>
</organism>
<keyword evidence="2" id="KW-1185">Reference proteome</keyword>
<reference evidence="2" key="1">
    <citation type="submission" date="2015-02" db="EMBL/GenBank/DDBJ databases">
        <title>Characterization of two novel Thaumarchaeota isolated from the Northern Adriatic Sea.</title>
        <authorList>
            <person name="Bayer B."/>
            <person name="Vojvoda J."/>
            <person name="Offre P."/>
            <person name="Srivastava A."/>
            <person name="Elisabeth N."/>
            <person name="Garcia J.A.L."/>
            <person name="Schleper C."/>
            <person name="Herndl G.J."/>
        </authorList>
    </citation>
    <scope>NUCLEOTIDE SEQUENCE [LARGE SCALE GENOMIC DNA]</scope>
    <source>
        <strain evidence="2">D3C</strain>
    </source>
</reference>
<dbReference type="Proteomes" id="UP000032027">
    <property type="component" value="Chromosome"/>
</dbReference>
<dbReference type="AlphaFoldDB" id="A0A0C5BWB1"/>
<protein>
    <submittedName>
        <fullName evidence="1">Uncharacterized protein</fullName>
    </submittedName>
</protein>
<dbReference type="HOGENOM" id="CLU_128582_2_1_2"/>
<dbReference type="PATRIC" id="fig|1582439.9.peg.1382"/>